<dbReference type="PANTHER" id="PTHR42673:SF4">
    <property type="entry name" value="MALEYLACETOACETATE ISOMERASE"/>
    <property type="match status" value="1"/>
</dbReference>
<dbReference type="SFLD" id="SFLDG00358">
    <property type="entry name" value="Main_(cytGST)"/>
    <property type="match status" value="1"/>
</dbReference>
<evidence type="ECO:0000259" key="3">
    <source>
        <dbReference type="PROSITE" id="PS50404"/>
    </source>
</evidence>
<keyword evidence="6" id="KW-1185">Reference proteome</keyword>
<dbReference type="PANTHER" id="PTHR42673">
    <property type="entry name" value="MALEYLACETOACETATE ISOMERASE"/>
    <property type="match status" value="1"/>
</dbReference>
<evidence type="ECO:0008006" key="7">
    <source>
        <dbReference type="Google" id="ProtNLM"/>
    </source>
</evidence>
<dbReference type="EMBL" id="CAWUHD010000052">
    <property type="protein sequence ID" value="CAK7223884.1"/>
    <property type="molecule type" value="Genomic_DNA"/>
</dbReference>
<dbReference type="InterPro" id="IPR004045">
    <property type="entry name" value="Glutathione_S-Trfase_N"/>
</dbReference>
<dbReference type="SFLD" id="SFLDS00019">
    <property type="entry name" value="Glutathione_Transferase_(cytos"/>
    <property type="match status" value="1"/>
</dbReference>
<dbReference type="InterPro" id="IPR036249">
    <property type="entry name" value="Thioredoxin-like_sf"/>
</dbReference>
<dbReference type="SUPFAM" id="SSF47616">
    <property type="entry name" value="GST C-terminal domain-like"/>
    <property type="match status" value="1"/>
</dbReference>
<protein>
    <recommendedName>
        <fullName evidence="7">Maleylacetoacetate isomerase</fullName>
    </recommendedName>
</protein>
<accession>A0ABP0BW04</accession>
<dbReference type="InterPro" id="IPR036282">
    <property type="entry name" value="Glutathione-S-Trfase_C_sf"/>
</dbReference>
<sequence length="234" mass="25973">MDYSKAEITLYTYFRSSCSARVRTAAALKGISMTPQYVNILKGEQSKGSYKSVSPCGTVPAIIVRLPDGTESTIRQSVAILEFFEEAFPNTRSLLPPPSQPLQRATVRDIVNIIAGDIQPKTNMSMLKRVLQLGVEYESWCHEIMVPGLRTVNAILEMSAGKHAVGDEITLADVVLAPAVEGALRWNIDITPFTEVLKAYNACKDLPEFTESDWKHQKDTPEQFRSRPGETLKP</sequence>
<dbReference type="Pfam" id="PF13409">
    <property type="entry name" value="GST_N_2"/>
    <property type="match status" value="1"/>
</dbReference>
<dbReference type="PROSITE" id="PS50405">
    <property type="entry name" value="GST_CTER"/>
    <property type="match status" value="1"/>
</dbReference>
<evidence type="ECO:0000259" key="4">
    <source>
        <dbReference type="PROSITE" id="PS50405"/>
    </source>
</evidence>
<dbReference type="Proteomes" id="UP001642482">
    <property type="component" value="Unassembled WGS sequence"/>
</dbReference>
<feature type="domain" description="GST C-terminal" evidence="4">
    <location>
        <begin position="100"/>
        <end position="222"/>
    </location>
</feature>
<name>A0ABP0BW04_9PEZI</name>
<feature type="domain" description="GST N-terminal" evidence="3">
    <location>
        <begin position="6"/>
        <end position="92"/>
    </location>
</feature>
<comment type="similarity">
    <text evidence="1">Belongs to the GST superfamily. Zeta family.</text>
</comment>
<evidence type="ECO:0000313" key="5">
    <source>
        <dbReference type="EMBL" id="CAK7223884.1"/>
    </source>
</evidence>
<evidence type="ECO:0000256" key="1">
    <source>
        <dbReference type="ARBA" id="ARBA00010007"/>
    </source>
</evidence>
<evidence type="ECO:0000313" key="6">
    <source>
        <dbReference type="Proteomes" id="UP001642482"/>
    </source>
</evidence>
<organism evidence="5 6">
    <name type="scientific">Sporothrix eucalyptigena</name>
    <dbReference type="NCBI Taxonomy" id="1812306"/>
    <lineage>
        <taxon>Eukaryota</taxon>
        <taxon>Fungi</taxon>
        <taxon>Dikarya</taxon>
        <taxon>Ascomycota</taxon>
        <taxon>Pezizomycotina</taxon>
        <taxon>Sordariomycetes</taxon>
        <taxon>Sordariomycetidae</taxon>
        <taxon>Ophiostomatales</taxon>
        <taxon>Ophiostomataceae</taxon>
        <taxon>Sporothrix</taxon>
    </lineage>
</organism>
<evidence type="ECO:0000256" key="2">
    <source>
        <dbReference type="SAM" id="MobiDB-lite"/>
    </source>
</evidence>
<gene>
    <name evidence="5" type="ORF">SEUCBS140593_005384</name>
</gene>
<dbReference type="SUPFAM" id="SSF52833">
    <property type="entry name" value="Thioredoxin-like"/>
    <property type="match status" value="1"/>
</dbReference>
<comment type="caution">
    <text evidence="5">The sequence shown here is derived from an EMBL/GenBank/DDBJ whole genome shotgun (WGS) entry which is preliminary data.</text>
</comment>
<reference evidence="5 6" key="1">
    <citation type="submission" date="2024-01" db="EMBL/GenBank/DDBJ databases">
        <authorList>
            <person name="Allen C."/>
            <person name="Tagirdzhanova G."/>
        </authorList>
    </citation>
    <scope>NUCLEOTIDE SEQUENCE [LARGE SCALE GENOMIC DNA]</scope>
</reference>
<proteinExistence type="inferred from homology"/>
<dbReference type="Gene3D" id="1.20.1050.10">
    <property type="match status" value="1"/>
</dbReference>
<dbReference type="InterPro" id="IPR005955">
    <property type="entry name" value="GST_Zeta"/>
</dbReference>
<dbReference type="InterPro" id="IPR010987">
    <property type="entry name" value="Glutathione-S-Trfase_C-like"/>
</dbReference>
<dbReference type="NCBIfam" id="TIGR01262">
    <property type="entry name" value="maiA"/>
    <property type="match status" value="1"/>
</dbReference>
<dbReference type="PROSITE" id="PS50404">
    <property type="entry name" value="GST_NTER"/>
    <property type="match status" value="1"/>
</dbReference>
<feature type="region of interest" description="Disordered" evidence="2">
    <location>
        <begin position="213"/>
        <end position="234"/>
    </location>
</feature>
<dbReference type="InterPro" id="IPR040079">
    <property type="entry name" value="Glutathione_S-Trfase"/>
</dbReference>
<dbReference type="Gene3D" id="3.40.30.10">
    <property type="entry name" value="Glutaredoxin"/>
    <property type="match status" value="1"/>
</dbReference>